<keyword evidence="5 12" id="KW-0812">Transmembrane</keyword>
<evidence type="ECO:0000256" key="11">
    <source>
        <dbReference type="ARBA" id="ARBA00023264"/>
    </source>
</evidence>
<evidence type="ECO:0000256" key="9">
    <source>
        <dbReference type="ARBA" id="ARBA00023136"/>
    </source>
</evidence>
<evidence type="ECO:0000256" key="1">
    <source>
        <dbReference type="ARBA" id="ARBA00004127"/>
    </source>
</evidence>
<organism evidence="13 14">
    <name type="scientific">Gymnopilus junonius</name>
    <name type="common">Spectacular rustgill mushroom</name>
    <name type="synonym">Gymnopilus spectabilis subsp. junonius</name>
    <dbReference type="NCBI Taxonomy" id="109634"/>
    <lineage>
        <taxon>Eukaryota</taxon>
        <taxon>Fungi</taxon>
        <taxon>Dikarya</taxon>
        <taxon>Basidiomycota</taxon>
        <taxon>Agaricomycotina</taxon>
        <taxon>Agaricomycetes</taxon>
        <taxon>Agaricomycetidae</taxon>
        <taxon>Agaricales</taxon>
        <taxon>Agaricineae</taxon>
        <taxon>Hymenogastraceae</taxon>
        <taxon>Gymnopilus</taxon>
    </lineage>
</organism>
<keyword evidence="11" id="KW-1208">Phospholipid metabolism</keyword>
<dbReference type="PANTHER" id="PTHR12714:SF9">
    <property type="entry name" value="PROTEIN-S-ISOPRENYLCYSTEINE O-METHYLTRANSFERASE"/>
    <property type="match status" value="1"/>
</dbReference>
<keyword evidence="6" id="KW-0256">Endoplasmic reticulum</keyword>
<evidence type="ECO:0000313" key="13">
    <source>
        <dbReference type="EMBL" id="KAF8884279.1"/>
    </source>
</evidence>
<feature type="transmembrane region" description="Helical" evidence="12">
    <location>
        <begin position="196"/>
        <end position="214"/>
    </location>
</feature>
<dbReference type="InterPro" id="IPR007318">
    <property type="entry name" value="Phopholipid_MeTrfase"/>
</dbReference>
<keyword evidence="14" id="KW-1185">Reference proteome</keyword>
<comment type="subcellular location">
    <subcellularLocation>
        <location evidence="1">Endomembrane system</location>
        <topology evidence="1">Multi-pass membrane protein</topology>
    </subcellularLocation>
</comment>
<keyword evidence="9 12" id="KW-0472">Membrane</keyword>
<name>A0A9P5NGY5_GYMJU</name>
<evidence type="ECO:0008006" key="15">
    <source>
        <dbReference type="Google" id="ProtNLM"/>
    </source>
</evidence>
<evidence type="ECO:0000256" key="8">
    <source>
        <dbReference type="ARBA" id="ARBA00023098"/>
    </source>
</evidence>
<accession>A0A9P5NGY5</accession>
<dbReference type="Gene3D" id="1.20.120.1630">
    <property type="match status" value="1"/>
</dbReference>
<keyword evidence="3" id="KW-0489">Methyltransferase</keyword>
<evidence type="ECO:0000256" key="4">
    <source>
        <dbReference type="ARBA" id="ARBA00022691"/>
    </source>
</evidence>
<dbReference type="AlphaFoldDB" id="A0A9P5NGY5"/>
<keyword evidence="10" id="KW-0594">Phospholipid biosynthesis</keyword>
<reference evidence="13" key="1">
    <citation type="submission" date="2020-11" db="EMBL/GenBank/DDBJ databases">
        <authorList>
            <consortium name="DOE Joint Genome Institute"/>
            <person name="Ahrendt S."/>
            <person name="Riley R."/>
            <person name="Andreopoulos W."/>
            <person name="LaButti K."/>
            <person name="Pangilinan J."/>
            <person name="Ruiz-duenas F.J."/>
            <person name="Barrasa J.M."/>
            <person name="Sanchez-Garcia M."/>
            <person name="Camarero S."/>
            <person name="Miyauchi S."/>
            <person name="Serrano A."/>
            <person name="Linde D."/>
            <person name="Babiker R."/>
            <person name="Drula E."/>
            <person name="Ayuso-Fernandez I."/>
            <person name="Pacheco R."/>
            <person name="Padilla G."/>
            <person name="Ferreira P."/>
            <person name="Barriuso J."/>
            <person name="Kellner H."/>
            <person name="Castanera R."/>
            <person name="Alfaro M."/>
            <person name="Ramirez L."/>
            <person name="Pisabarro A.G."/>
            <person name="Kuo A."/>
            <person name="Tritt A."/>
            <person name="Lipzen A."/>
            <person name="He G."/>
            <person name="Yan M."/>
            <person name="Ng V."/>
            <person name="Cullen D."/>
            <person name="Martin F."/>
            <person name="Rosso M.-N."/>
            <person name="Henrissat B."/>
            <person name="Hibbett D."/>
            <person name="Martinez A.T."/>
            <person name="Grigoriev I.V."/>
        </authorList>
    </citation>
    <scope>NUCLEOTIDE SEQUENCE</scope>
    <source>
        <strain evidence="13">AH 44721</strain>
    </source>
</reference>
<evidence type="ECO:0000256" key="6">
    <source>
        <dbReference type="ARBA" id="ARBA00022824"/>
    </source>
</evidence>
<keyword evidence="3" id="KW-0808">Transferase</keyword>
<keyword evidence="8" id="KW-0443">Lipid metabolism</keyword>
<sequence>MSLAKIPLTFIASYAFMKCMTPPHPAPVKEERVRATFLETEWYIMTAGPSAVTRALTLPAPSQKLMMLAGLLEIATILAWNYPASPLSELILSTLVFSGGRPDQLHLTTMSAVGCALIVAGTLIRLSTFRYLGRYFRFHASIQKDHQLITSGPYSFVRHPSYSGFLLTHPGWVLWQCAEGSWVRESGLWNTIGGRFSILTYAIVIVFGSLYLTLMRMGNEDEALHKEFGKKWEEWVKNVPHKLVPGIY</sequence>
<gene>
    <name evidence="13" type="ORF">CPB84DRAFT_1816978</name>
</gene>
<evidence type="ECO:0000256" key="2">
    <source>
        <dbReference type="ARBA" id="ARBA00022516"/>
    </source>
</evidence>
<dbReference type="GO" id="GO:0008654">
    <property type="term" value="P:phospholipid biosynthetic process"/>
    <property type="evidence" value="ECO:0007669"/>
    <property type="project" value="UniProtKB-KW"/>
</dbReference>
<dbReference type="Pfam" id="PF04191">
    <property type="entry name" value="PEMT"/>
    <property type="match status" value="1"/>
</dbReference>
<keyword evidence="4" id="KW-0949">S-adenosyl-L-methionine</keyword>
<evidence type="ECO:0000256" key="10">
    <source>
        <dbReference type="ARBA" id="ARBA00023209"/>
    </source>
</evidence>
<protein>
    <recommendedName>
        <fullName evidence="15">Protein-S-isoprenylcysteine O-methyltransferase</fullName>
    </recommendedName>
</protein>
<feature type="transmembrane region" description="Helical" evidence="12">
    <location>
        <begin position="104"/>
        <end position="124"/>
    </location>
</feature>
<dbReference type="OrthoDB" id="422086at2759"/>
<keyword evidence="2" id="KW-0444">Lipid biosynthesis</keyword>
<dbReference type="PANTHER" id="PTHR12714">
    <property type="entry name" value="PROTEIN-S ISOPRENYLCYSTEINE O-METHYLTRANSFERASE"/>
    <property type="match status" value="1"/>
</dbReference>
<dbReference type="Proteomes" id="UP000724874">
    <property type="component" value="Unassembled WGS sequence"/>
</dbReference>
<dbReference type="GO" id="GO:0012505">
    <property type="term" value="C:endomembrane system"/>
    <property type="evidence" value="ECO:0007669"/>
    <property type="project" value="UniProtKB-SubCell"/>
</dbReference>
<keyword evidence="7 12" id="KW-1133">Transmembrane helix</keyword>
<comment type="caution">
    <text evidence="13">The sequence shown here is derived from an EMBL/GenBank/DDBJ whole genome shotgun (WGS) entry which is preliminary data.</text>
</comment>
<proteinExistence type="predicted"/>
<evidence type="ECO:0000256" key="12">
    <source>
        <dbReference type="SAM" id="Phobius"/>
    </source>
</evidence>
<evidence type="ECO:0000256" key="7">
    <source>
        <dbReference type="ARBA" id="ARBA00022989"/>
    </source>
</evidence>
<evidence type="ECO:0000313" key="14">
    <source>
        <dbReference type="Proteomes" id="UP000724874"/>
    </source>
</evidence>
<evidence type="ECO:0000256" key="5">
    <source>
        <dbReference type="ARBA" id="ARBA00022692"/>
    </source>
</evidence>
<evidence type="ECO:0000256" key="3">
    <source>
        <dbReference type="ARBA" id="ARBA00022603"/>
    </source>
</evidence>
<dbReference type="EMBL" id="JADNYJ010000109">
    <property type="protein sequence ID" value="KAF8884279.1"/>
    <property type="molecule type" value="Genomic_DNA"/>
</dbReference>
<dbReference type="GO" id="GO:0008168">
    <property type="term" value="F:methyltransferase activity"/>
    <property type="evidence" value="ECO:0007669"/>
    <property type="project" value="UniProtKB-KW"/>
</dbReference>
<dbReference type="GO" id="GO:0032259">
    <property type="term" value="P:methylation"/>
    <property type="evidence" value="ECO:0007669"/>
    <property type="project" value="UniProtKB-KW"/>
</dbReference>